<dbReference type="PROSITE" id="PS01278">
    <property type="entry name" value="MTTASE_RADICAL"/>
    <property type="match status" value="1"/>
</dbReference>
<dbReference type="EMBL" id="AUZJ01000017">
    <property type="protein sequence ID" value="ERF61077.1"/>
    <property type="molecule type" value="Genomic_DNA"/>
</dbReference>
<reference evidence="12 13" key="1">
    <citation type="submission" date="2013-08" db="EMBL/GenBank/DDBJ databases">
        <authorList>
            <person name="Durkin A.S."/>
            <person name="Haft D.R."/>
            <person name="McCorrison J."/>
            <person name="Torralba M."/>
            <person name="Gillis M."/>
            <person name="Haft D.H."/>
            <person name="Methe B."/>
            <person name="Sutton G."/>
            <person name="Nelson K.E."/>
        </authorList>
    </citation>
    <scope>NUCLEOTIDE SEQUENCE [LARGE SCALE GENOMIC DNA]</scope>
    <source>
        <strain evidence="11 13">ATCC 35536</strain>
        <strain evidence="10 12">VPI DR56BR1116</strain>
    </source>
</reference>
<dbReference type="SUPFAM" id="SSF102114">
    <property type="entry name" value="Radical SAM enzymes"/>
    <property type="match status" value="1"/>
</dbReference>
<dbReference type="Gene3D" id="3.80.30.20">
    <property type="entry name" value="tm_1862 like domain"/>
    <property type="match status" value="1"/>
</dbReference>
<dbReference type="AlphaFoldDB" id="U2L2X0"/>
<dbReference type="PROSITE" id="PS51449">
    <property type="entry name" value="MTTASE_N"/>
    <property type="match status" value="1"/>
</dbReference>
<dbReference type="Pfam" id="PF00919">
    <property type="entry name" value="UPF0004"/>
    <property type="match status" value="1"/>
</dbReference>
<dbReference type="PANTHER" id="PTHR11918">
    <property type="entry name" value="RADICAL SAM PROTEINS"/>
    <property type="match status" value="1"/>
</dbReference>
<dbReference type="InterPro" id="IPR005839">
    <property type="entry name" value="Methylthiotransferase"/>
</dbReference>
<evidence type="ECO:0000256" key="3">
    <source>
        <dbReference type="ARBA" id="ARBA00022679"/>
    </source>
</evidence>
<dbReference type="InterPro" id="IPR023404">
    <property type="entry name" value="rSAM_horseshoe"/>
</dbReference>
<dbReference type="Gene3D" id="3.40.50.12160">
    <property type="entry name" value="Methylthiotransferase, N-terminal domain"/>
    <property type="match status" value="1"/>
</dbReference>
<evidence type="ECO:0000313" key="13">
    <source>
        <dbReference type="Proteomes" id="UP000016646"/>
    </source>
</evidence>
<keyword evidence="4" id="KW-0949">S-adenosyl-L-methionine</keyword>
<dbReference type="CDD" id="cd01335">
    <property type="entry name" value="Radical_SAM"/>
    <property type="match status" value="1"/>
</dbReference>
<keyword evidence="6" id="KW-0408">Iron</keyword>
<dbReference type="EMBL" id="AVQI01000006">
    <property type="protein sequence ID" value="ERK05057.1"/>
    <property type="molecule type" value="Genomic_DNA"/>
</dbReference>
<evidence type="ECO:0000259" key="8">
    <source>
        <dbReference type="PROSITE" id="PS51449"/>
    </source>
</evidence>
<keyword evidence="2" id="KW-0004">4Fe-4S</keyword>
<dbReference type="RefSeq" id="WP_021329919.1">
    <property type="nucleotide sequence ID" value="NZ_AUZJ01000017.1"/>
</dbReference>
<evidence type="ECO:0000256" key="2">
    <source>
        <dbReference type="ARBA" id="ARBA00022485"/>
    </source>
</evidence>
<evidence type="ECO:0000313" key="12">
    <source>
        <dbReference type="Proteomes" id="UP000016412"/>
    </source>
</evidence>
<accession>U2L2X0</accession>
<evidence type="ECO:0000256" key="4">
    <source>
        <dbReference type="ARBA" id="ARBA00022691"/>
    </source>
</evidence>
<dbReference type="Pfam" id="PF04055">
    <property type="entry name" value="Radical_SAM"/>
    <property type="match status" value="1"/>
</dbReference>
<dbReference type="eggNOG" id="COG0621">
    <property type="taxonomic scope" value="Bacteria"/>
</dbReference>
<dbReference type="SFLD" id="SFLDG01082">
    <property type="entry name" value="B12-binding_domain_containing"/>
    <property type="match status" value="1"/>
</dbReference>
<dbReference type="GO" id="GO:0035598">
    <property type="term" value="F:tRNA (N(6)-L-threonylcarbamoyladenosine(37)-C(2))-methylthiotransferase activity"/>
    <property type="evidence" value="ECO:0007669"/>
    <property type="project" value="TreeGrafter"/>
</dbReference>
<evidence type="ECO:0000256" key="5">
    <source>
        <dbReference type="ARBA" id="ARBA00022723"/>
    </source>
</evidence>
<dbReference type="PROSITE" id="PS51918">
    <property type="entry name" value="RADICAL_SAM"/>
    <property type="match status" value="1"/>
</dbReference>
<evidence type="ECO:0000259" key="9">
    <source>
        <dbReference type="PROSITE" id="PS51918"/>
    </source>
</evidence>
<dbReference type="InterPro" id="IPR006638">
    <property type="entry name" value="Elp3/MiaA/NifB-like_rSAM"/>
</dbReference>
<evidence type="ECO:0000256" key="7">
    <source>
        <dbReference type="ARBA" id="ARBA00023014"/>
    </source>
</evidence>
<dbReference type="SFLD" id="SFLDS00029">
    <property type="entry name" value="Radical_SAM"/>
    <property type="match status" value="1"/>
</dbReference>
<dbReference type="Proteomes" id="UP000016412">
    <property type="component" value="Unassembled WGS sequence"/>
</dbReference>
<dbReference type="Proteomes" id="UP000016646">
    <property type="component" value="Unassembled WGS sequence"/>
</dbReference>
<evidence type="ECO:0000313" key="11">
    <source>
        <dbReference type="EMBL" id="ERK05057.1"/>
    </source>
</evidence>
<dbReference type="InterPro" id="IPR020612">
    <property type="entry name" value="Methylthiotransferase_CS"/>
</dbReference>
<feature type="domain" description="MTTase N-terminal" evidence="8">
    <location>
        <begin position="2"/>
        <end position="125"/>
    </location>
</feature>
<name>U2L2X0_TRESO</name>
<sequence length="473" mass="52142">MPQIIFETLGCRLNQIESESAARFFVDSRFSVSMIPPTAASEVLRDVLVCVVNTCAVTQKAEQKARREIRLLLQKCPASSVIVTGCYAQLAADKIAELAPRVAVLPGLCKDRLADVPSLLSDFIETHEIFSAEDFSNLLTSTLFADTKSHAGKAEASFRLATDTFLAHSRSSLKIQDGCDSACSYCAIRIARGKSVSLPVRDVLSRIASLKAEGQNEIVFTAVNIAQYRGEYDGAYYTFADLLEKALDETSGVAFRISSMYPELVDDRFCRIVKDELVRPHFHLSVQSGSDAILAAMNRSYRADDILRSVSMLRRAKGNAFFACDIIAGFPGERDEDFSKTLELCRACGFAYVHVFPFSPRPGTRAFSMTPKVPSAAVRERVRLLSDFALQSKMSYIESICGTTVRAIAENAKEGDGVFHIRAVTENFIHCRVRCTGISVPRPGSDIRVRILTPCIDAIRRGDELEAEAELVR</sequence>
<gene>
    <name evidence="11" type="ORF">HMPREF0860_0661</name>
    <name evidence="10" type="ORF">HMPREF1325_1633</name>
</gene>
<keyword evidence="3" id="KW-0808">Transferase</keyword>
<dbReference type="PANTHER" id="PTHR11918:SF45">
    <property type="entry name" value="THREONYLCARBAMOYLADENOSINE TRNA METHYLTHIOTRANSFERASE"/>
    <property type="match status" value="1"/>
</dbReference>
<dbReference type="InterPro" id="IPR013848">
    <property type="entry name" value="Methylthiotransferase_N"/>
</dbReference>
<dbReference type="SMART" id="SM00729">
    <property type="entry name" value="Elp3"/>
    <property type="match status" value="1"/>
</dbReference>
<evidence type="ECO:0000256" key="1">
    <source>
        <dbReference type="ARBA" id="ARBA00001966"/>
    </source>
</evidence>
<protein>
    <submittedName>
        <fullName evidence="10">MiaB-like protein</fullName>
    </submittedName>
</protein>
<organism evidence="10 12">
    <name type="scientific">Treponema socranskii subsp. socranskii VPI DR56BR1116 = ATCC 35536</name>
    <dbReference type="NCBI Taxonomy" id="1125725"/>
    <lineage>
        <taxon>Bacteria</taxon>
        <taxon>Pseudomonadati</taxon>
        <taxon>Spirochaetota</taxon>
        <taxon>Spirochaetia</taxon>
        <taxon>Spirochaetales</taxon>
        <taxon>Treponemataceae</taxon>
        <taxon>Treponema</taxon>
    </lineage>
</organism>
<evidence type="ECO:0000256" key="6">
    <source>
        <dbReference type="ARBA" id="ARBA00023004"/>
    </source>
</evidence>
<dbReference type="NCBIfam" id="TIGR01579">
    <property type="entry name" value="MiaB-like-C"/>
    <property type="match status" value="1"/>
</dbReference>
<keyword evidence="5" id="KW-0479">Metal-binding</keyword>
<proteinExistence type="predicted"/>
<comment type="caution">
    <text evidence="10">The sequence shown here is derived from an EMBL/GenBank/DDBJ whole genome shotgun (WGS) entry which is preliminary data.</text>
</comment>
<keyword evidence="13" id="KW-1185">Reference proteome</keyword>
<dbReference type="InterPro" id="IPR058240">
    <property type="entry name" value="rSAM_sf"/>
</dbReference>
<keyword evidence="7" id="KW-0411">Iron-sulfur</keyword>
<dbReference type="InterPro" id="IPR006467">
    <property type="entry name" value="MiaB-like_bact"/>
</dbReference>
<dbReference type="PATRIC" id="fig|1125725.3.peg.917"/>
<dbReference type="GO" id="GO:0046872">
    <property type="term" value="F:metal ion binding"/>
    <property type="evidence" value="ECO:0007669"/>
    <property type="project" value="UniProtKB-KW"/>
</dbReference>
<evidence type="ECO:0000313" key="10">
    <source>
        <dbReference type="EMBL" id="ERF61077.1"/>
    </source>
</evidence>
<dbReference type="OrthoDB" id="9805215at2"/>
<comment type="cofactor">
    <cofactor evidence="1">
        <name>[4Fe-4S] cluster</name>
        <dbReference type="ChEBI" id="CHEBI:49883"/>
    </cofactor>
</comment>
<dbReference type="InterPro" id="IPR007197">
    <property type="entry name" value="rSAM"/>
</dbReference>
<dbReference type="InterPro" id="IPR038135">
    <property type="entry name" value="Methylthiotransferase_N_sf"/>
</dbReference>
<feature type="domain" description="Radical SAM core" evidence="9">
    <location>
        <begin position="165"/>
        <end position="395"/>
    </location>
</feature>
<dbReference type="STRING" id="1125725.HMPREF1325_1633"/>
<dbReference type="NCBIfam" id="TIGR00089">
    <property type="entry name" value="MiaB/RimO family radical SAM methylthiotransferase"/>
    <property type="match status" value="1"/>
</dbReference>
<dbReference type="GO" id="GO:0051539">
    <property type="term" value="F:4 iron, 4 sulfur cluster binding"/>
    <property type="evidence" value="ECO:0007669"/>
    <property type="project" value="UniProtKB-KW"/>
</dbReference>